<name>A0A562BPF0_9BURK</name>
<organism evidence="2 3">
    <name type="scientific">Cupriavidus gilardii J11</name>
    <dbReference type="NCBI Taxonomy" id="936133"/>
    <lineage>
        <taxon>Bacteria</taxon>
        <taxon>Pseudomonadati</taxon>
        <taxon>Pseudomonadota</taxon>
        <taxon>Betaproteobacteria</taxon>
        <taxon>Burkholderiales</taxon>
        <taxon>Burkholderiaceae</taxon>
        <taxon>Cupriavidus</taxon>
    </lineage>
</organism>
<comment type="caution">
    <text evidence="2">The sequence shown here is derived from an EMBL/GenBank/DDBJ whole genome shotgun (WGS) entry which is preliminary data.</text>
</comment>
<dbReference type="AlphaFoldDB" id="A0A562BPF0"/>
<keyword evidence="3" id="KW-1185">Reference proteome</keyword>
<gene>
    <name evidence="2" type="ORF">L602_001900000670</name>
</gene>
<dbReference type="Gene3D" id="3.30.2140.10">
    <property type="entry name" value="Arylamine N-acetyltransferase"/>
    <property type="match status" value="1"/>
</dbReference>
<evidence type="ECO:0000313" key="3">
    <source>
        <dbReference type="Proteomes" id="UP000318141"/>
    </source>
</evidence>
<dbReference type="Proteomes" id="UP000318141">
    <property type="component" value="Unassembled WGS sequence"/>
</dbReference>
<keyword evidence="2" id="KW-0808">Transferase</keyword>
<sequence length="127" mass="14904">MRHDDDWIKLYRFDLSPQPWIDFEPRNWHVCTHPGSIFRHRLVAARTDGARRLTLSNDELTERTVDGHAAHHRLETPHDITEALRKRFGLALDADDEAALQARLVDILRVPGTRWPAMHAMNRRQKE</sequence>
<dbReference type="SUPFAM" id="SSF54001">
    <property type="entry name" value="Cysteine proteinases"/>
    <property type="match status" value="1"/>
</dbReference>
<proteinExistence type="inferred from homology"/>
<protein>
    <submittedName>
        <fullName evidence="2">N-hydroxyarylamine O-acetyltransferase</fullName>
    </submittedName>
</protein>
<dbReference type="InterPro" id="IPR038765">
    <property type="entry name" value="Papain-like_cys_pep_sf"/>
</dbReference>
<evidence type="ECO:0000313" key="2">
    <source>
        <dbReference type="EMBL" id="TWG87064.1"/>
    </source>
</evidence>
<dbReference type="EMBL" id="VLJN01000011">
    <property type="protein sequence ID" value="TWG87064.1"/>
    <property type="molecule type" value="Genomic_DNA"/>
</dbReference>
<comment type="similarity">
    <text evidence="1">Belongs to the arylamine N-acetyltransferase family.</text>
</comment>
<evidence type="ECO:0000256" key="1">
    <source>
        <dbReference type="ARBA" id="ARBA00006547"/>
    </source>
</evidence>
<accession>A0A562BPF0</accession>
<dbReference type="Pfam" id="PF00797">
    <property type="entry name" value="Acetyltransf_2"/>
    <property type="match status" value="1"/>
</dbReference>
<dbReference type="InterPro" id="IPR001447">
    <property type="entry name" value="Arylamine_N-AcTrfase"/>
</dbReference>
<dbReference type="GO" id="GO:0016407">
    <property type="term" value="F:acetyltransferase activity"/>
    <property type="evidence" value="ECO:0007669"/>
    <property type="project" value="InterPro"/>
</dbReference>
<reference evidence="2 3" key="1">
    <citation type="submission" date="2019-07" db="EMBL/GenBank/DDBJ databases">
        <title>Genome sequencing of lignin-degrading bacterial isolates.</title>
        <authorList>
            <person name="Gladden J."/>
        </authorList>
    </citation>
    <scope>NUCLEOTIDE SEQUENCE [LARGE SCALE GENOMIC DNA]</scope>
    <source>
        <strain evidence="2 3">J11</strain>
    </source>
</reference>